<evidence type="ECO:0000256" key="9">
    <source>
        <dbReference type="SAM" id="MobiDB-lite"/>
    </source>
</evidence>
<evidence type="ECO:0000256" key="2">
    <source>
        <dbReference type="ARBA" id="ARBA00011245"/>
    </source>
</evidence>
<comment type="function">
    <text evidence="8">Mediates the side-chain deamidation of N-terminal glutamine residues to glutamate, an important step in N-end rule pathway of protein degradation. Conversion of the resulting N-terminal glutamine to glutamate renders the protein susceptible to arginylation, polyubiquitination and degradation as specified by the N-end rule. Does not act on substrates with internal or C-terminal glutamine and does not act on non-glutamine residues in any position.</text>
</comment>
<feature type="region of interest" description="Disordered" evidence="9">
    <location>
        <begin position="21"/>
        <end position="41"/>
    </location>
</feature>
<dbReference type="EMBL" id="JADCNM010000001">
    <property type="protein sequence ID" value="KAG0500790.1"/>
    <property type="molecule type" value="Genomic_DNA"/>
</dbReference>
<evidence type="ECO:0000256" key="7">
    <source>
        <dbReference type="ARBA" id="ARBA00048768"/>
    </source>
</evidence>
<keyword evidence="5 8" id="KW-0378">Hydrolase</keyword>
<protein>
    <recommendedName>
        <fullName evidence="4 8">Protein N-terminal glutamine amidohydrolase</fullName>
        <ecNumber evidence="3 8">3.5.1.122</ecNumber>
    </recommendedName>
    <alternativeName>
        <fullName evidence="6 8">Protein NH2-terminal glutamine deamidase</fullName>
    </alternativeName>
</protein>
<reference evidence="11 12" key="1">
    <citation type="journal article" date="2020" name="Nat. Food">
        <title>A phased Vanilla planifolia genome enables genetic improvement of flavour and production.</title>
        <authorList>
            <person name="Hasing T."/>
            <person name="Tang H."/>
            <person name="Brym M."/>
            <person name="Khazi F."/>
            <person name="Huang T."/>
            <person name="Chambers A.H."/>
        </authorList>
    </citation>
    <scope>NUCLEOTIDE SEQUENCE [LARGE SCALE GENOMIC DNA]</scope>
    <source>
        <tissue evidence="11">Leaf</tissue>
    </source>
</reference>
<comment type="caution">
    <text evidence="11">The sequence shown here is derived from an EMBL/GenBank/DDBJ whole genome shotgun (WGS) entry which is preliminary data.</text>
</comment>
<evidence type="ECO:0000313" key="11">
    <source>
        <dbReference type="EMBL" id="KAG0500790.1"/>
    </source>
</evidence>
<dbReference type="AlphaFoldDB" id="A0A835S5M9"/>
<proteinExistence type="inferred from homology"/>
<name>A0A835S5M9_VANPL</name>
<evidence type="ECO:0000313" key="12">
    <source>
        <dbReference type="Proteomes" id="UP000639772"/>
    </source>
</evidence>
<accession>A0A835S5M9</accession>
<evidence type="ECO:0000256" key="4">
    <source>
        <dbReference type="ARBA" id="ARBA00021247"/>
    </source>
</evidence>
<comment type="catalytic activity">
    <reaction evidence="7 8">
        <text>N-terminal L-glutaminyl-[protein] + H2O = N-terminal L-glutamyl-[protein] + NH4(+)</text>
        <dbReference type="Rhea" id="RHEA:50680"/>
        <dbReference type="Rhea" id="RHEA-COMP:12668"/>
        <dbReference type="Rhea" id="RHEA-COMP:12777"/>
        <dbReference type="ChEBI" id="CHEBI:15377"/>
        <dbReference type="ChEBI" id="CHEBI:28938"/>
        <dbReference type="ChEBI" id="CHEBI:64721"/>
        <dbReference type="ChEBI" id="CHEBI:64722"/>
        <dbReference type="EC" id="3.5.1.122"/>
    </reaction>
</comment>
<dbReference type="OrthoDB" id="191192at2759"/>
<dbReference type="GO" id="GO:0070773">
    <property type="term" value="F:protein-N-terminal glutamine amidohydrolase activity"/>
    <property type="evidence" value="ECO:0007669"/>
    <property type="project" value="UniProtKB-UniRule"/>
</dbReference>
<dbReference type="PANTHER" id="PTHR13035:SF0">
    <property type="entry name" value="PROTEIN N-TERMINAL GLUTAMINE AMIDOHYDROLASE"/>
    <property type="match status" value="1"/>
</dbReference>
<evidence type="ECO:0000256" key="6">
    <source>
        <dbReference type="ARBA" id="ARBA00029677"/>
    </source>
</evidence>
<dbReference type="PANTHER" id="PTHR13035">
    <property type="entry name" value="PROTEIN N-TERMINAL GLUTAMINE AMIDOHYDROLASE"/>
    <property type="match status" value="1"/>
</dbReference>
<dbReference type="Proteomes" id="UP000639772">
    <property type="component" value="Chromosome 1"/>
</dbReference>
<evidence type="ECO:0000256" key="1">
    <source>
        <dbReference type="ARBA" id="ARBA00008985"/>
    </source>
</evidence>
<dbReference type="GO" id="GO:0005634">
    <property type="term" value="C:nucleus"/>
    <property type="evidence" value="ECO:0007669"/>
    <property type="project" value="TreeGrafter"/>
</dbReference>
<sequence>MDLGGSNAILFSMAGRTDVEDDQGTAFAPAPAPPTEVTSTSGGNSYPGFSCFTHTPFYCEENVYMLCKKLSALGLADPVVLDLFVVFISNDHRMTPLWHQKASKSPDGLVIWDYHVLCIQKKGEQGFAHCLTWDLDSSLPFPLGLDKYVSEAIRPMFPLTSTYRRLFRVIHAPIFLNYFASNRAHMKDPLGNWISPPPSYEPIIAQDGCQNNLQEYIGMHAVDVVTDIKALSEGLYSNKFGVLIDEAMLETFFSFVLWQ</sequence>
<evidence type="ECO:0000256" key="5">
    <source>
        <dbReference type="ARBA" id="ARBA00022801"/>
    </source>
</evidence>
<feature type="domain" description="Protein N-terminal glutamine amidohydrolase alpha beta roll" evidence="10">
    <location>
        <begin position="54"/>
        <end position="252"/>
    </location>
</feature>
<gene>
    <name evidence="11" type="ORF">HPP92_000862</name>
</gene>
<dbReference type="EC" id="3.5.1.122" evidence="3 8"/>
<evidence type="ECO:0000259" key="10">
    <source>
        <dbReference type="Pfam" id="PF09764"/>
    </source>
</evidence>
<dbReference type="InterPro" id="IPR037132">
    <property type="entry name" value="N_Gln_amidohydro_ab_roll_sf"/>
</dbReference>
<dbReference type="Gene3D" id="3.10.620.10">
    <property type="entry name" value="Protein N-terminal glutamine amidohydrolase, alpha beta roll"/>
    <property type="match status" value="1"/>
</dbReference>
<organism evidence="11 12">
    <name type="scientific">Vanilla planifolia</name>
    <name type="common">Vanilla</name>
    <dbReference type="NCBI Taxonomy" id="51239"/>
    <lineage>
        <taxon>Eukaryota</taxon>
        <taxon>Viridiplantae</taxon>
        <taxon>Streptophyta</taxon>
        <taxon>Embryophyta</taxon>
        <taxon>Tracheophyta</taxon>
        <taxon>Spermatophyta</taxon>
        <taxon>Magnoliopsida</taxon>
        <taxon>Liliopsida</taxon>
        <taxon>Asparagales</taxon>
        <taxon>Orchidaceae</taxon>
        <taxon>Vanilloideae</taxon>
        <taxon>Vanilleae</taxon>
        <taxon>Vanilla</taxon>
    </lineage>
</organism>
<dbReference type="Pfam" id="PF09764">
    <property type="entry name" value="Nt_Gln_amidase"/>
    <property type="match status" value="1"/>
</dbReference>
<dbReference type="GO" id="GO:0008418">
    <property type="term" value="F:protein-N-terminal asparagine amidohydrolase activity"/>
    <property type="evidence" value="ECO:0007669"/>
    <property type="project" value="UniProtKB-UniRule"/>
</dbReference>
<dbReference type="GO" id="GO:0005829">
    <property type="term" value="C:cytosol"/>
    <property type="evidence" value="ECO:0007669"/>
    <property type="project" value="TreeGrafter"/>
</dbReference>
<comment type="subunit">
    <text evidence="2 8">Monomer.</text>
</comment>
<dbReference type="InterPro" id="IPR023128">
    <property type="entry name" value="Prot_N_Gln_amidohydro_ab_roll"/>
</dbReference>
<evidence type="ECO:0000256" key="3">
    <source>
        <dbReference type="ARBA" id="ARBA00012718"/>
    </source>
</evidence>
<dbReference type="InterPro" id="IPR039733">
    <property type="entry name" value="NTAQ1"/>
</dbReference>
<evidence type="ECO:0000256" key="8">
    <source>
        <dbReference type="RuleBase" id="RU367082"/>
    </source>
</evidence>
<comment type="similarity">
    <text evidence="1 8">Belongs to the NTAQ1 family.</text>
</comment>